<evidence type="ECO:0000256" key="2">
    <source>
        <dbReference type="SAM" id="MobiDB-lite"/>
    </source>
</evidence>
<feature type="region of interest" description="Disordered" evidence="2">
    <location>
        <begin position="35"/>
        <end position="58"/>
    </location>
</feature>
<dbReference type="Pfam" id="PF08481">
    <property type="entry name" value="GBS_Bsp-like"/>
    <property type="match status" value="4"/>
</dbReference>
<dbReference type="Pfam" id="PF01520">
    <property type="entry name" value="Amidase_3"/>
    <property type="match status" value="1"/>
</dbReference>
<reference evidence="5 6" key="1">
    <citation type="submission" date="2016-06" db="EMBL/GenBank/DDBJ databases">
        <authorList>
            <person name="Haines A.N."/>
            <person name="Council K.R."/>
        </authorList>
    </citation>
    <scope>NUCLEOTIDE SEQUENCE [LARGE SCALE GENOMIC DNA]</scope>
    <source>
        <strain evidence="5 6">SP158-29</strain>
    </source>
</reference>
<dbReference type="Gene3D" id="2.60.40.3760">
    <property type="match status" value="4"/>
</dbReference>
<proteinExistence type="predicted"/>
<dbReference type="EMBL" id="NSGR01000008">
    <property type="protein sequence ID" value="PCH12174.1"/>
    <property type="molecule type" value="Genomic_DNA"/>
</dbReference>
<evidence type="ECO:0000259" key="4">
    <source>
        <dbReference type="SMART" id="SM00646"/>
    </source>
</evidence>
<dbReference type="Gene3D" id="3.40.630.40">
    <property type="entry name" value="Zn-dependent exopeptidases"/>
    <property type="match status" value="1"/>
</dbReference>
<feature type="domain" description="MurNAc-LAA" evidence="4">
    <location>
        <begin position="627"/>
        <end position="755"/>
    </location>
</feature>
<comment type="caution">
    <text evidence="5">The sequence shown here is derived from an EMBL/GenBank/DDBJ whole genome shotgun (WGS) entry which is preliminary data.</text>
</comment>
<dbReference type="CDD" id="cd02696">
    <property type="entry name" value="MurNAc-LAA"/>
    <property type="match status" value="1"/>
</dbReference>
<evidence type="ECO:0000313" key="5">
    <source>
        <dbReference type="EMBL" id="PCH12174.1"/>
    </source>
</evidence>
<dbReference type="GO" id="GO:0008745">
    <property type="term" value="F:N-acetylmuramoyl-L-alanine amidase activity"/>
    <property type="evidence" value="ECO:0007669"/>
    <property type="project" value="InterPro"/>
</dbReference>
<evidence type="ECO:0000256" key="3">
    <source>
        <dbReference type="SAM" id="SignalP"/>
    </source>
</evidence>
<feature type="signal peptide" evidence="3">
    <location>
        <begin position="1"/>
        <end position="26"/>
    </location>
</feature>
<dbReference type="AlphaFoldDB" id="A0A854WPV7"/>
<dbReference type="GO" id="GO:0030288">
    <property type="term" value="C:outer membrane-bounded periplasmic space"/>
    <property type="evidence" value="ECO:0007669"/>
    <property type="project" value="TreeGrafter"/>
</dbReference>
<evidence type="ECO:0000313" key="6">
    <source>
        <dbReference type="Proteomes" id="UP000217465"/>
    </source>
</evidence>
<sequence>MKLKNNIFLIAPFVLSMLFVQKNVLAEDVLVEPNTPSTTTTTNINNTTPVSTDSGLTQETNSIVGTGTSVPNQEISSSDVSVTAEVPVSELNLSQTTSTTITSQSVVVSSTEANVQTNESTDIASTVTADEVNQVASLSEEISAPEKQMASVTMAATTTSPVTATADDKGISITFNQPIPTDASILYAVWGDVNNQNDLVWYTASAQGAAYVDFSRHKEFGSYHIHAYQKSDGVMKGITTLEVTLLKPQVTSQITQTSPSSFTINVNNVPDTITSVSIPVWTDQNGQDDLKWYKASKVATGNYQVLVNIANHNNEKGLYKIHIYGQSTITGGQIGLLTTTFSNVETKPNATVSVTNYQETKTSFTVNVVGTSQTKTISSVSMAVWSESAGQDDLKWYKPQISNNSTSQLIDIANHSNTSDNYIVHVYTNYTDGSKVGTNLGSFKISKEVIQPVIIQPKVTVSNYQADKGILTVDVQGGTKTIKKVSVAAWSLSDQSNIHWYQTTDLLNQTASIQVNEALHQFLAGNYTVHTYIDFSDNTRSGFNLGQYYFESTGKSASQGNYAIINKVVYLDAGHGGYDPGASYFNQTEKTLNLAMQNLVKTKLEAAGYKVVLTRTDDSYMDLLPRSEKANNSLSDLFVSMHFNASTASTANGIETYYYEYYPEYPSKINETFHNDAERLTRSSMLANAIQAATVSNTGAKNNGVLRNTFAVLRETTAPAVLLELGYMSNPTEFQRINSSAYQEKLAQGIVSGILSYYKTYTI</sequence>
<dbReference type="InterPro" id="IPR002508">
    <property type="entry name" value="MurNAc-LAA_cat"/>
</dbReference>
<dbReference type="InterPro" id="IPR013688">
    <property type="entry name" value="GBS_Bsp-like"/>
</dbReference>
<dbReference type="GO" id="GO:0009253">
    <property type="term" value="P:peptidoglycan catabolic process"/>
    <property type="evidence" value="ECO:0007669"/>
    <property type="project" value="InterPro"/>
</dbReference>
<gene>
    <name evidence="5" type="primary">lytC</name>
    <name evidence="5" type="ORF">A9Y57_00889</name>
</gene>
<name>A0A854WPV7_9STRE</name>
<dbReference type="Proteomes" id="UP000217465">
    <property type="component" value="Unassembled WGS sequence"/>
</dbReference>
<accession>A0A854WPV7</accession>
<dbReference type="PANTHER" id="PTHR30404:SF0">
    <property type="entry name" value="N-ACETYLMURAMOYL-L-ALANINE AMIDASE AMIC"/>
    <property type="match status" value="1"/>
</dbReference>
<dbReference type="PANTHER" id="PTHR30404">
    <property type="entry name" value="N-ACETYLMURAMOYL-L-ALANINE AMIDASE"/>
    <property type="match status" value="1"/>
</dbReference>
<keyword evidence="1" id="KW-0378">Hydrolase</keyword>
<dbReference type="InterPro" id="IPR050695">
    <property type="entry name" value="N-acetylmuramoyl_amidase_3"/>
</dbReference>
<feature type="chain" id="PRO_5032712673" evidence="3">
    <location>
        <begin position="27"/>
        <end position="763"/>
    </location>
</feature>
<dbReference type="SUPFAM" id="SSF53187">
    <property type="entry name" value="Zn-dependent exopeptidases"/>
    <property type="match status" value="1"/>
</dbReference>
<feature type="compositionally biased region" description="Low complexity" evidence="2">
    <location>
        <begin position="35"/>
        <end position="52"/>
    </location>
</feature>
<keyword evidence="3" id="KW-0732">Signal</keyword>
<dbReference type="SMART" id="SM00646">
    <property type="entry name" value="Ami_3"/>
    <property type="match status" value="1"/>
</dbReference>
<protein>
    <submittedName>
        <fullName evidence="5">N-acetylmuramoyl-L-alanine amidase LytC</fullName>
    </submittedName>
</protein>
<organism evidence="5 6">
    <name type="scientific">Streptococcus parauberis</name>
    <dbReference type="NCBI Taxonomy" id="1348"/>
    <lineage>
        <taxon>Bacteria</taxon>
        <taxon>Bacillati</taxon>
        <taxon>Bacillota</taxon>
        <taxon>Bacilli</taxon>
        <taxon>Lactobacillales</taxon>
        <taxon>Streptococcaceae</taxon>
        <taxon>Streptococcus</taxon>
    </lineage>
</organism>
<evidence type="ECO:0000256" key="1">
    <source>
        <dbReference type="ARBA" id="ARBA00022801"/>
    </source>
</evidence>